<evidence type="ECO:0000256" key="8">
    <source>
        <dbReference type="ARBA" id="ARBA00023026"/>
    </source>
</evidence>
<dbReference type="GO" id="GO:0003950">
    <property type="term" value="F:NAD+ poly-ADP-ribosyltransferase activity"/>
    <property type="evidence" value="ECO:0007669"/>
    <property type="project" value="TreeGrafter"/>
</dbReference>
<proteinExistence type="inferred from homology"/>
<dbReference type="Proteomes" id="UP000682733">
    <property type="component" value="Unassembled WGS sequence"/>
</dbReference>
<evidence type="ECO:0000313" key="11">
    <source>
        <dbReference type="EMBL" id="CAF1192806.1"/>
    </source>
</evidence>
<dbReference type="GO" id="GO:0016779">
    <property type="term" value="F:nucleotidyltransferase activity"/>
    <property type="evidence" value="ECO:0007669"/>
    <property type="project" value="UniProtKB-KW"/>
</dbReference>
<evidence type="ECO:0000256" key="10">
    <source>
        <dbReference type="RuleBase" id="RU361228"/>
    </source>
</evidence>
<accession>A0A815L4B9</accession>
<dbReference type="PANTHER" id="PTHR10339">
    <property type="entry name" value="ADP-RIBOSYLTRANSFERASE"/>
    <property type="match status" value="1"/>
</dbReference>
<evidence type="ECO:0000313" key="14">
    <source>
        <dbReference type="EMBL" id="CAF4296858.1"/>
    </source>
</evidence>
<evidence type="ECO:0000256" key="9">
    <source>
        <dbReference type="ARBA" id="ARBA00047597"/>
    </source>
</evidence>
<evidence type="ECO:0000256" key="2">
    <source>
        <dbReference type="ARBA" id="ARBA00009558"/>
    </source>
</evidence>
<dbReference type="PROSITE" id="PS51996">
    <property type="entry name" value="TR_MART"/>
    <property type="match status" value="1"/>
</dbReference>
<dbReference type="GO" id="GO:0090729">
    <property type="term" value="F:toxin activity"/>
    <property type="evidence" value="ECO:0007669"/>
    <property type="project" value="UniProtKB-KW"/>
</dbReference>
<dbReference type="EMBL" id="CAJNOQ010017689">
    <property type="protein sequence ID" value="CAF1404985.1"/>
    <property type="molecule type" value="Genomic_DNA"/>
</dbReference>
<dbReference type="GO" id="GO:0106274">
    <property type="term" value="F:NAD+-protein-arginine ADP-ribosyltransferase activity"/>
    <property type="evidence" value="ECO:0007669"/>
    <property type="project" value="UniProtKB-EC"/>
</dbReference>
<dbReference type="Gene3D" id="3.90.176.10">
    <property type="entry name" value="Toxin ADP-ribosyltransferase, Chain A, domain 1"/>
    <property type="match status" value="1"/>
</dbReference>
<reference evidence="12" key="1">
    <citation type="submission" date="2021-02" db="EMBL/GenBank/DDBJ databases">
        <authorList>
            <person name="Nowell W R."/>
        </authorList>
    </citation>
    <scope>NUCLEOTIDE SEQUENCE</scope>
</reference>
<dbReference type="InterPro" id="IPR050999">
    <property type="entry name" value="ADP-ribosyltransferase_ARG"/>
</dbReference>
<evidence type="ECO:0000313" key="12">
    <source>
        <dbReference type="EMBL" id="CAF1404985.1"/>
    </source>
</evidence>
<dbReference type="OrthoDB" id="423533at2759"/>
<dbReference type="SUPFAM" id="SSF56399">
    <property type="entry name" value="ADP-ribosylation"/>
    <property type="match status" value="1"/>
</dbReference>
<protein>
    <recommendedName>
        <fullName evidence="10">NAD(P)(+)--arginine ADP-ribosyltransferase</fullName>
        <ecNumber evidence="10">2.4.2.31</ecNumber>
    </recommendedName>
    <alternativeName>
        <fullName evidence="10">Mono(ADP-ribosyl)transferase</fullName>
    </alternativeName>
</protein>
<dbReference type="AlphaFoldDB" id="A0A815L4B9"/>
<dbReference type="Proteomes" id="UP000663829">
    <property type="component" value="Unassembled WGS sequence"/>
</dbReference>
<keyword evidence="15" id="KW-1185">Reference proteome</keyword>
<keyword evidence="7" id="KW-0548">Nucleotidyltransferase</keyword>
<evidence type="ECO:0000256" key="7">
    <source>
        <dbReference type="ARBA" id="ARBA00022695"/>
    </source>
</evidence>
<name>A0A815L4B9_9BILA</name>
<keyword evidence="5 10" id="KW-0328">Glycosyltransferase</keyword>
<evidence type="ECO:0000256" key="5">
    <source>
        <dbReference type="ARBA" id="ARBA00022676"/>
    </source>
</evidence>
<comment type="catalytic activity">
    <reaction evidence="9 10">
        <text>L-arginyl-[protein] + NAD(+) = N(omega)-(ADP-D-ribosyl)-L-arginyl-[protein] + nicotinamide + H(+)</text>
        <dbReference type="Rhea" id="RHEA:19149"/>
        <dbReference type="Rhea" id="RHEA-COMP:10532"/>
        <dbReference type="Rhea" id="RHEA-COMP:15087"/>
        <dbReference type="ChEBI" id="CHEBI:15378"/>
        <dbReference type="ChEBI" id="CHEBI:17154"/>
        <dbReference type="ChEBI" id="CHEBI:29965"/>
        <dbReference type="ChEBI" id="CHEBI:57540"/>
        <dbReference type="ChEBI" id="CHEBI:142554"/>
        <dbReference type="EC" id="2.4.2.31"/>
    </reaction>
</comment>
<evidence type="ECO:0000256" key="1">
    <source>
        <dbReference type="ARBA" id="ARBA00004613"/>
    </source>
</evidence>
<evidence type="ECO:0000256" key="3">
    <source>
        <dbReference type="ARBA" id="ARBA00022525"/>
    </source>
</evidence>
<dbReference type="PANTHER" id="PTHR10339:SF25">
    <property type="entry name" value="SECRETED EXOENZYME S"/>
    <property type="match status" value="1"/>
</dbReference>
<keyword evidence="8" id="KW-0843">Virulence</keyword>
<keyword evidence="10" id="KW-0520">NAD</keyword>
<dbReference type="Pfam" id="PF01129">
    <property type="entry name" value="ART"/>
    <property type="match status" value="1"/>
</dbReference>
<comment type="subcellular location">
    <subcellularLocation>
        <location evidence="1">Secreted</location>
    </subcellularLocation>
</comment>
<keyword evidence="6 10" id="KW-0808">Transferase</keyword>
<evidence type="ECO:0000313" key="13">
    <source>
        <dbReference type="EMBL" id="CAF4003034.1"/>
    </source>
</evidence>
<dbReference type="InterPro" id="IPR000768">
    <property type="entry name" value="ART"/>
</dbReference>
<evidence type="ECO:0000313" key="15">
    <source>
        <dbReference type="Proteomes" id="UP000663829"/>
    </source>
</evidence>
<organism evidence="12 15">
    <name type="scientific">Didymodactylos carnosus</name>
    <dbReference type="NCBI Taxonomy" id="1234261"/>
    <lineage>
        <taxon>Eukaryota</taxon>
        <taxon>Metazoa</taxon>
        <taxon>Spiralia</taxon>
        <taxon>Gnathifera</taxon>
        <taxon>Rotifera</taxon>
        <taxon>Eurotatoria</taxon>
        <taxon>Bdelloidea</taxon>
        <taxon>Philodinida</taxon>
        <taxon>Philodinidae</taxon>
        <taxon>Didymodactylos</taxon>
    </lineage>
</organism>
<dbReference type="EC" id="2.4.2.31" evidence="10"/>
<evidence type="ECO:0000256" key="6">
    <source>
        <dbReference type="ARBA" id="ARBA00022679"/>
    </source>
</evidence>
<keyword evidence="4" id="KW-0800">Toxin</keyword>
<dbReference type="EMBL" id="CAJOBA010035356">
    <property type="protein sequence ID" value="CAF4003034.1"/>
    <property type="molecule type" value="Genomic_DNA"/>
</dbReference>
<keyword evidence="3" id="KW-0964">Secreted</keyword>
<dbReference type="Proteomes" id="UP000681722">
    <property type="component" value="Unassembled WGS sequence"/>
</dbReference>
<comment type="similarity">
    <text evidence="2 10">Belongs to the Arg-specific ADP-ribosyltransferase family.</text>
</comment>
<comment type="caution">
    <text evidence="12">The sequence shown here is derived from an EMBL/GenBank/DDBJ whole genome shotgun (WGS) entry which is preliminary data.</text>
</comment>
<dbReference type="EMBL" id="CAJNOK010013827">
    <property type="protein sequence ID" value="CAF1192806.1"/>
    <property type="molecule type" value="Genomic_DNA"/>
</dbReference>
<sequence length="355" mass="40887">MAQGIIIDPDYMIVFYDFHRMYAQYDKLFANHYISFHQQNEYLQFVFHHNQLDKTVPFLPGNIAEDITTDKLYTTTISISRILAHIMSRFADIDLSNKKLSPIDGYWSYPLVPLEKALEPILSRIDQLDRSIKAAKKHCHYPSEHDLTRDESAALYLYTMEGGDNSFYRVLNQALRLEDRRLVKPWFSYLKLFDTALSKLPTERRNIWRGVPSDITKNFKKNQELHWWAVSSCSLSMDVIKDFLSRDTISTLFLIQAVNGKNITGYTNYPNENEVLLGPGTHLRVESIALDHAGALHVVHLAEVNDDSDTQLPSAMAAVYITPKSSNEGASGEYKIHFLTRQQVRDDLKLELPIE</sequence>
<dbReference type="GO" id="GO:0005576">
    <property type="term" value="C:extracellular region"/>
    <property type="evidence" value="ECO:0007669"/>
    <property type="project" value="UniProtKB-SubCell"/>
</dbReference>
<dbReference type="Proteomes" id="UP000677228">
    <property type="component" value="Unassembled WGS sequence"/>
</dbReference>
<evidence type="ECO:0000256" key="4">
    <source>
        <dbReference type="ARBA" id="ARBA00022656"/>
    </source>
</evidence>
<gene>
    <name evidence="12" type="ORF">GPM918_LOCUS33362</name>
    <name evidence="11" type="ORF">OVA965_LOCUS23589</name>
    <name evidence="14" type="ORF">SRO942_LOCUS34045</name>
    <name evidence="13" type="ORF">TMI583_LOCUS24307</name>
</gene>
<dbReference type="EMBL" id="CAJOBC010083111">
    <property type="protein sequence ID" value="CAF4296858.1"/>
    <property type="molecule type" value="Genomic_DNA"/>
</dbReference>
<keyword evidence="10" id="KW-0521">NADP</keyword>